<gene>
    <name evidence="1" type="ORF">SAMN05428642_10640</name>
</gene>
<dbReference type="EMBL" id="FPKV01000006">
    <property type="protein sequence ID" value="SFZ95024.1"/>
    <property type="molecule type" value="Genomic_DNA"/>
</dbReference>
<sequence>MWSKLFYSGYFTNSLVPRVEIKVHWEPIITRKEYDLLQDRLSNSNQIGIPKINGKTSTPLVPTFLICDDCDNTMTSYFNKRKDIYYYKCGKCNKTANANTKTKSLNDGLNQQFAKR</sequence>
<dbReference type="AlphaFoldDB" id="A0A1K2IS64"/>
<organism evidence="1 2">
    <name type="scientific">Flaviramulus basaltis</name>
    <dbReference type="NCBI Taxonomy" id="369401"/>
    <lineage>
        <taxon>Bacteria</taxon>
        <taxon>Pseudomonadati</taxon>
        <taxon>Bacteroidota</taxon>
        <taxon>Flavobacteriia</taxon>
        <taxon>Flavobacteriales</taxon>
        <taxon>Flavobacteriaceae</taxon>
        <taxon>Flaviramulus</taxon>
    </lineage>
</organism>
<accession>A0A1K2IS64</accession>
<protein>
    <recommendedName>
        <fullName evidence="3">Recombinase zinc beta ribbon domain-containing protein</fullName>
    </recommendedName>
</protein>
<name>A0A1K2IS64_9FLAO</name>
<evidence type="ECO:0000313" key="1">
    <source>
        <dbReference type="EMBL" id="SFZ95024.1"/>
    </source>
</evidence>
<evidence type="ECO:0008006" key="3">
    <source>
        <dbReference type="Google" id="ProtNLM"/>
    </source>
</evidence>
<evidence type="ECO:0000313" key="2">
    <source>
        <dbReference type="Proteomes" id="UP000182544"/>
    </source>
</evidence>
<keyword evidence="2" id="KW-1185">Reference proteome</keyword>
<proteinExistence type="predicted"/>
<dbReference type="STRING" id="369401.SAMN05428642_10640"/>
<dbReference type="Proteomes" id="UP000182544">
    <property type="component" value="Unassembled WGS sequence"/>
</dbReference>
<reference evidence="1 2" key="1">
    <citation type="submission" date="2016-10" db="EMBL/GenBank/DDBJ databases">
        <authorList>
            <person name="de Groot N.N."/>
        </authorList>
    </citation>
    <scope>NUCLEOTIDE SEQUENCE [LARGE SCALE GENOMIC DNA]</scope>
    <source>
        <strain evidence="1 2">DSM 18180</strain>
    </source>
</reference>